<dbReference type="GO" id="GO:0006412">
    <property type="term" value="P:translation"/>
    <property type="evidence" value="ECO:0007669"/>
    <property type="project" value="InterPro"/>
</dbReference>
<evidence type="ECO:0000256" key="4">
    <source>
        <dbReference type="ARBA" id="ARBA00023274"/>
    </source>
</evidence>
<dbReference type="GO" id="GO:0005762">
    <property type="term" value="C:mitochondrial large ribosomal subunit"/>
    <property type="evidence" value="ECO:0000318"/>
    <property type="project" value="GO_Central"/>
</dbReference>
<dbReference type="InParanoid" id="A0A7M7RF10"/>
<reference evidence="6" key="1">
    <citation type="submission" date="2015-02" db="EMBL/GenBank/DDBJ databases">
        <title>Genome sequencing for Strongylocentrotus purpuratus.</title>
        <authorList>
            <person name="Murali S."/>
            <person name="Liu Y."/>
            <person name="Vee V."/>
            <person name="English A."/>
            <person name="Wang M."/>
            <person name="Skinner E."/>
            <person name="Han Y."/>
            <person name="Muzny D.M."/>
            <person name="Worley K.C."/>
            <person name="Gibbs R.A."/>
        </authorList>
    </citation>
    <scope>NUCLEOTIDE SEQUENCE</scope>
</reference>
<dbReference type="CTD" id="10884"/>
<dbReference type="InterPro" id="IPR010793">
    <property type="entry name" value="Ribosomal_mL37/mL65"/>
</dbReference>
<dbReference type="OMA" id="VNMPRYY"/>
<keyword evidence="4" id="KW-0687">Ribonucleoprotein</keyword>
<proteinExistence type="predicted"/>
<dbReference type="KEGG" id="spu:591808"/>
<dbReference type="InterPro" id="IPR039982">
    <property type="entry name" value="Ribosomal_mL65"/>
</dbReference>
<keyword evidence="6" id="KW-1185">Reference proteome</keyword>
<evidence type="ECO:0000256" key="3">
    <source>
        <dbReference type="ARBA" id="ARBA00023128"/>
    </source>
</evidence>
<evidence type="ECO:0000313" key="5">
    <source>
        <dbReference type="EnsemblMetazoa" id="XP_796452"/>
    </source>
</evidence>
<evidence type="ECO:0000256" key="1">
    <source>
        <dbReference type="ARBA" id="ARBA00004173"/>
    </source>
</evidence>
<dbReference type="GO" id="GO:0003735">
    <property type="term" value="F:structural constituent of ribosome"/>
    <property type="evidence" value="ECO:0007669"/>
    <property type="project" value="InterPro"/>
</dbReference>
<dbReference type="GeneID" id="591808"/>
<protein>
    <recommendedName>
        <fullName evidence="7">Mitochondrial ribosomal protein L37</fullName>
    </recommendedName>
</protein>
<evidence type="ECO:0000256" key="2">
    <source>
        <dbReference type="ARBA" id="ARBA00022980"/>
    </source>
</evidence>
<organism evidence="5 6">
    <name type="scientific">Strongylocentrotus purpuratus</name>
    <name type="common">Purple sea urchin</name>
    <dbReference type="NCBI Taxonomy" id="7668"/>
    <lineage>
        <taxon>Eukaryota</taxon>
        <taxon>Metazoa</taxon>
        <taxon>Echinodermata</taxon>
        <taxon>Eleutherozoa</taxon>
        <taxon>Echinozoa</taxon>
        <taxon>Echinoidea</taxon>
        <taxon>Euechinoidea</taxon>
        <taxon>Echinacea</taxon>
        <taxon>Camarodonta</taxon>
        <taxon>Echinidea</taxon>
        <taxon>Strongylocentrotidae</taxon>
        <taxon>Strongylocentrotus</taxon>
    </lineage>
</organism>
<dbReference type="Proteomes" id="UP000007110">
    <property type="component" value="Unassembled WGS sequence"/>
</dbReference>
<sequence>MAAPLRLSAATCASKLSRFQWILPQFVTKKLNFSSETAVAESNEPQYPPIPPPKDSKGELIRIASEPVLAAETPAEMIYALTKKYTWNYKIHPYSYHPGFVDFYKHITKTEVVEGFPDTIESWIESEEVQNLTNSVSDIARNVLLNDHAMTYRHKQNTVWRDRDVGNQLCKNLIGCIIPYLAASNKHLMEADVDFDVEMQSFWQRGSHRFYQFLGKPLLTVRTKRPLREFVEQDADLCQGSIADWPYDPNTISIFKQSGNAVCFPGFKHGAGHLNAHTQLYLTEERRSKVEEKSILPDILQGQGISTSFAWLNALALYQQHCCYKDIPRPLTCQTIVTDGKYFSFYCYQLNTLRLDDLMGEGNDLRNVCWQVRDVPLFSAVEEDQVVDFNEDVVKMMVAFLANPTIGEG</sequence>
<dbReference type="EnsemblMetazoa" id="XM_791359">
    <property type="protein sequence ID" value="XP_796452"/>
    <property type="gene ID" value="LOC591808"/>
</dbReference>
<comment type="subcellular location">
    <subcellularLocation>
        <location evidence="1">Mitochondrion</location>
    </subcellularLocation>
</comment>
<dbReference type="PANTHER" id="PTHR13014">
    <property type="entry name" value="MITOCHONDRIAL 28S RIBOSOMAL PROTEIN S30/P52 PRO-APOTOTIC PROTEIN"/>
    <property type="match status" value="1"/>
</dbReference>
<dbReference type="Pfam" id="PF07147">
    <property type="entry name" value="PDCD9"/>
    <property type="match status" value="1"/>
</dbReference>
<evidence type="ECO:0000313" key="6">
    <source>
        <dbReference type="Proteomes" id="UP000007110"/>
    </source>
</evidence>
<dbReference type="PANTHER" id="PTHR13014:SF3">
    <property type="entry name" value="LARGE RIBOSOMAL SUBUNIT PROTEIN ML65"/>
    <property type="match status" value="1"/>
</dbReference>
<keyword evidence="3" id="KW-0496">Mitochondrion</keyword>
<evidence type="ECO:0008006" key="7">
    <source>
        <dbReference type="Google" id="ProtNLM"/>
    </source>
</evidence>
<keyword evidence="2" id="KW-0689">Ribosomal protein</keyword>
<dbReference type="RefSeq" id="XP_796452.3">
    <property type="nucleotide sequence ID" value="XM_791359.5"/>
</dbReference>
<reference evidence="5" key="2">
    <citation type="submission" date="2021-01" db="UniProtKB">
        <authorList>
            <consortium name="EnsemblMetazoa"/>
        </authorList>
    </citation>
    <scope>IDENTIFICATION</scope>
</reference>
<dbReference type="OrthoDB" id="6041973at2759"/>
<dbReference type="AlphaFoldDB" id="A0A7M7RF10"/>
<accession>A0A7M7RF10</accession>
<name>A0A7M7RF10_STRPU</name>